<dbReference type="InterPro" id="IPR037490">
    <property type="entry name" value="WAP"/>
</dbReference>
<dbReference type="PANTHER" id="PTHR33883">
    <property type="entry name" value="WPP DOMAIN-ASSOCIATED PROTEIN"/>
    <property type="match status" value="1"/>
</dbReference>
<name>A0A445GJ21_GLYSO</name>
<evidence type="ECO:0000313" key="3">
    <source>
        <dbReference type="EMBL" id="RZB61220.1"/>
    </source>
</evidence>
<dbReference type="PANTHER" id="PTHR33883:SF7">
    <property type="entry name" value="OS04G0521600 PROTEIN"/>
    <property type="match status" value="1"/>
</dbReference>
<feature type="coiled-coil region" evidence="1">
    <location>
        <begin position="84"/>
        <end position="119"/>
    </location>
</feature>
<dbReference type="Proteomes" id="UP000289340">
    <property type="component" value="Chromosome 16"/>
</dbReference>
<organism evidence="3 5">
    <name type="scientific">Glycine soja</name>
    <name type="common">Wild soybean</name>
    <dbReference type="NCBI Taxonomy" id="3848"/>
    <lineage>
        <taxon>Eukaryota</taxon>
        <taxon>Viridiplantae</taxon>
        <taxon>Streptophyta</taxon>
        <taxon>Embryophyta</taxon>
        <taxon>Tracheophyta</taxon>
        <taxon>Spermatophyta</taxon>
        <taxon>Magnoliopsida</taxon>
        <taxon>eudicotyledons</taxon>
        <taxon>Gunneridae</taxon>
        <taxon>Pentapetalae</taxon>
        <taxon>rosids</taxon>
        <taxon>fabids</taxon>
        <taxon>Fabales</taxon>
        <taxon>Fabaceae</taxon>
        <taxon>Papilionoideae</taxon>
        <taxon>50 kb inversion clade</taxon>
        <taxon>NPAAA clade</taxon>
        <taxon>indigoferoid/millettioid clade</taxon>
        <taxon>Phaseoleae</taxon>
        <taxon>Glycine</taxon>
        <taxon>Glycine subgen. Soja</taxon>
    </lineage>
</organism>
<dbReference type="AlphaFoldDB" id="A0A445GJ21"/>
<sequence length="1031" mass="118875">MDGIFECIDGRFEVSLADSTMMWIVHYAMNKAQEKMKEKTGVIERLNEISKFYELAVMQLEGCLSIVHAETESSFLESSHEEVLNDLRDIKDRLQWRLKESELAIVEKDKELAQRLENELQLRHSLELKERQLVSLGVSHGIEISNLKAENDETTRNEHGVGNGEGGFCELSTSENQQKLEPQHDMSSEVQNNGIVGRKKVEEMGSDIDILKQTMDLAFGKMQSALFRCEMRSKEREWKLTIEKDVMSISIGSFMRDFQENIEAKVKRDENQVVKVWKDHWPRLMNEFTNLQLEFATFHDTYPEDSDCSSLSSPSKPSSPTKPSSPEGSHEMPNRFSQKMEETDKPPEEEENEDGSSKYVAKLIKNHESIIRRKSEELNLSKHGISQERKASYVRRRKELNRVRERIHVVVEKLDSFIRRNAKLIESLFNQRAIHNAEPFSGRKLSEVDEIHTIKDVESHRSAEKQVKGVCDAENEKQNELIGMSQIERKEYNTTQNLILENVCGFVNDQVEEINSKSCNFDLEKQIQECVYKYYLREVINEWNGIIEKQTIERKIRDEIYLIVLSEAVIDIRANQEFALIKGNDGEAEESCLQCLTCSNQVDKINSTINDNICMLVFRKTVDEFNKMMADCNADCVIREHIHHIVFGETLKIFVNYASFASKERENRIQNDFLDQLQFITIESFLKEDVCMVVFKAMVMEWKLELDNYYMENYIRENINQVFLAETLNDAFLLSMEAKSMVQDNTIEDSCSTSTMMLNQVRKVHGEENLTIILLESLLSCFEAEENLMLSAKCEIKEQCRELDLGSERGDLHEHEIFEDLITAEEQTFSSLTSKVENVLQQLGISKALLRELGTNLGHSLRDSESFHNKKSANEEGQLRLSSSAFMPLLNLLLTFAEFGSMICQKFEMMAVRLAKMKCCLDPVIELVGCLRSKQSLYQKAFFKRCQNLQKAEAEVDLLGDQVDSLLTLLEKIYVTLHQHAPALQQYFEVYEILELIKRELTSGAVEAASIVTQTNFPTHLRTSSLLEFAN</sequence>
<feature type="compositionally biased region" description="Basic and acidic residues" evidence="2">
    <location>
        <begin position="328"/>
        <end position="346"/>
    </location>
</feature>
<accession>A0A445GJ21</accession>
<protein>
    <submittedName>
        <fullName evidence="3">WPP domain-associated protein isoform A</fullName>
    </submittedName>
    <submittedName>
        <fullName evidence="4">WPP domain-associated protein isoform B</fullName>
    </submittedName>
</protein>
<keyword evidence="1" id="KW-0175">Coiled coil</keyword>
<evidence type="ECO:0000313" key="4">
    <source>
        <dbReference type="EMBL" id="RZB61221.1"/>
    </source>
</evidence>
<dbReference type="EMBL" id="QZWG01000016">
    <property type="protein sequence ID" value="RZB61221.1"/>
    <property type="molecule type" value="Genomic_DNA"/>
</dbReference>
<feature type="region of interest" description="Disordered" evidence="2">
    <location>
        <begin position="304"/>
        <end position="358"/>
    </location>
</feature>
<evidence type="ECO:0000256" key="1">
    <source>
        <dbReference type="SAM" id="Coils"/>
    </source>
</evidence>
<proteinExistence type="predicted"/>
<comment type="caution">
    <text evidence="3">The sequence shown here is derived from an EMBL/GenBank/DDBJ whole genome shotgun (WGS) entry which is preliminary data.</text>
</comment>
<evidence type="ECO:0000313" key="5">
    <source>
        <dbReference type="Proteomes" id="UP000289340"/>
    </source>
</evidence>
<gene>
    <name evidence="3" type="ORF">D0Y65_043810</name>
</gene>
<dbReference type="Gramene" id="XM_028350917.1">
    <property type="protein sequence ID" value="XP_028206718.1"/>
    <property type="gene ID" value="LOC114390216"/>
</dbReference>
<reference evidence="3 5" key="1">
    <citation type="submission" date="2018-09" db="EMBL/GenBank/DDBJ databases">
        <title>A high-quality reference genome of wild soybean provides a powerful tool to mine soybean genomes.</title>
        <authorList>
            <person name="Xie M."/>
            <person name="Chung C.Y.L."/>
            <person name="Li M.-W."/>
            <person name="Wong F.-L."/>
            <person name="Chan T.-F."/>
            <person name="Lam H.-M."/>
        </authorList>
    </citation>
    <scope>NUCLEOTIDE SEQUENCE [LARGE SCALE GENOMIC DNA]</scope>
    <source>
        <strain evidence="5">cv. W05</strain>
        <tissue evidence="3">Hypocotyl of etiolated seedlings</tissue>
    </source>
</reference>
<keyword evidence="5" id="KW-1185">Reference proteome</keyword>
<feature type="compositionally biased region" description="Low complexity" evidence="2">
    <location>
        <begin position="308"/>
        <end position="327"/>
    </location>
</feature>
<dbReference type="EMBL" id="QZWG01000016">
    <property type="protein sequence ID" value="RZB61220.1"/>
    <property type="molecule type" value="Genomic_DNA"/>
</dbReference>
<evidence type="ECO:0000256" key="2">
    <source>
        <dbReference type="SAM" id="MobiDB-lite"/>
    </source>
</evidence>